<keyword evidence="4" id="KW-1185">Reference proteome</keyword>
<dbReference type="Proteomes" id="UP000838412">
    <property type="component" value="Chromosome 4"/>
</dbReference>
<proteinExistence type="predicted"/>
<feature type="transmembrane region" description="Helical" evidence="2">
    <location>
        <begin position="152"/>
        <end position="174"/>
    </location>
</feature>
<keyword evidence="2" id="KW-0812">Transmembrane</keyword>
<organism evidence="3 4">
    <name type="scientific">Branchiostoma lanceolatum</name>
    <name type="common">Common lancelet</name>
    <name type="synonym">Amphioxus lanceolatum</name>
    <dbReference type="NCBI Taxonomy" id="7740"/>
    <lineage>
        <taxon>Eukaryota</taxon>
        <taxon>Metazoa</taxon>
        <taxon>Chordata</taxon>
        <taxon>Cephalochordata</taxon>
        <taxon>Leptocardii</taxon>
        <taxon>Amphioxiformes</taxon>
        <taxon>Branchiostomatidae</taxon>
        <taxon>Branchiostoma</taxon>
    </lineage>
</organism>
<feature type="region of interest" description="Disordered" evidence="1">
    <location>
        <begin position="1"/>
        <end position="47"/>
    </location>
</feature>
<keyword evidence="2" id="KW-1133">Transmembrane helix</keyword>
<dbReference type="EMBL" id="OV696689">
    <property type="protein sequence ID" value="CAH1261398.1"/>
    <property type="molecule type" value="Genomic_DNA"/>
</dbReference>
<gene>
    <name evidence="3" type="primary">Hypp2335</name>
    <name evidence="3" type="ORF">BLAG_LOCUS16826</name>
</gene>
<evidence type="ECO:0000256" key="2">
    <source>
        <dbReference type="SAM" id="Phobius"/>
    </source>
</evidence>
<protein>
    <submittedName>
        <fullName evidence="3">Hypp2335 protein</fullName>
    </submittedName>
</protein>
<evidence type="ECO:0000313" key="3">
    <source>
        <dbReference type="EMBL" id="CAH1261398.1"/>
    </source>
</evidence>
<sequence>MTEWEKSGASVHSASSAPRRKKRGSFRSEKVGCRMSWTPSHDPEVPEREQSLQGMSRWPVAWKPDCFQGLHRPAPRLWGQHYSPSRGMALANNPYRAGEKREGVVAKKSPMYLRRRRSIGMNSAVAMETDAHQVNIVCDLERDVTPEWEGGYTVFACLFFFFFFFFFFFLLLLLPKTK</sequence>
<evidence type="ECO:0000313" key="4">
    <source>
        <dbReference type="Proteomes" id="UP000838412"/>
    </source>
</evidence>
<keyword evidence="2" id="KW-0472">Membrane</keyword>
<reference evidence="3" key="1">
    <citation type="submission" date="2022-01" db="EMBL/GenBank/DDBJ databases">
        <authorList>
            <person name="Braso-Vives M."/>
        </authorList>
    </citation>
    <scope>NUCLEOTIDE SEQUENCE</scope>
</reference>
<name>A0A8J9ZU97_BRALA</name>
<evidence type="ECO:0000256" key="1">
    <source>
        <dbReference type="SAM" id="MobiDB-lite"/>
    </source>
</evidence>
<dbReference type="OrthoDB" id="10654466at2759"/>
<dbReference type="AlphaFoldDB" id="A0A8J9ZU97"/>
<accession>A0A8J9ZU97</accession>